<dbReference type="GO" id="GO:0003723">
    <property type="term" value="F:RNA binding"/>
    <property type="evidence" value="ECO:0007669"/>
    <property type="project" value="InterPro"/>
</dbReference>
<dbReference type="RefSeq" id="WP_131776519.1">
    <property type="nucleotide sequence ID" value="NZ_BMOB01000004.1"/>
</dbReference>
<keyword evidence="4 5" id="KW-0413">Isomerase</keyword>
<evidence type="ECO:0000256" key="5">
    <source>
        <dbReference type="HAMAP-Rule" id="MF_01080"/>
    </source>
</evidence>
<evidence type="ECO:0000259" key="6">
    <source>
        <dbReference type="Pfam" id="PF01509"/>
    </source>
</evidence>
<dbReference type="Pfam" id="PF09157">
    <property type="entry name" value="TruB-C_2"/>
    <property type="match status" value="1"/>
</dbReference>
<dbReference type="CDD" id="cd21152">
    <property type="entry name" value="PUA_TruB_bacterial"/>
    <property type="match status" value="1"/>
</dbReference>
<gene>
    <name evidence="5 9" type="primary">truB</name>
    <name evidence="9" type="ORF">GCM10007966_10970</name>
</gene>
<dbReference type="Gene3D" id="3.30.2350.10">
    <property type="entry name" value="Pseudouridine synthase"/>
    <property type="match status" value="1"/>
</dbReference>
<dbReference type="OrthoDB" id="9802309at2"/>
<evidence type="ECO:0000256" key="1">
    <source>
        <dbReference type="ARBA" id="ARBA00000385"/>
    </source>
</evidence>
<organism evidence="9 10">
    <name type="scientific">Legionella impletisoli</name>
    <dbReference type="NCBI Taxonomy" id="343510"/>
    <lineage>
        <taxon>Bacteria</taxon>
        <taxon>Pseudomonadati</taxon>
        <taxon>Pseudomonadota</taxon>
        <taxon>Gammaproteobacteria</taxon>
        <taxon>Legionellales</taxon>
        <taxon>Legionellaceae</taxon>
        <taxon>Legionella</taxon>
    </lineage>
</organism>
<dbReference type="InterPro" id="IPR002501">
    <property type="entry name" value="PsdUridine_synth_N"/>
</dbReference>
<dbReference type="InterPro" id="IPR015947">
    <property type="entry name" value="PUA-like_sf"/>
</dbReference>
<evidence type="ECO:0000313" key="10">
    <source>
        <dbReference type="Proteomes" id="UP000630149"/>
    </source>
</evidence>
<proteinExistence type="inferred from homology"/>
<dbReference type="InterPro" id="IPR014780">
    <property type="entry name" value="tRNA_psdUridine_synth_TruB"/>
</dbReference>
<dbReference type="HAMAP" id="MF_01080">
    <property type="entry name" value="TruB_bact"/>
    <property type="match status" value="1"/>
</dbReference>
<dbReference type="InterPro" id="IPR020103">
    <property type="entry name" value="PsdUridine_synth_cat_dom_sf"/>
</dbReference>
<comment type="catalytic activity">
    <reaction evidence="1 5">
        <text>uridine(55) in tRNA = pseudouridine(55) in tRNA</text>
        <dbReference type="Rhea" id="RHEA:42532"/>
        <dbReference type="Rhea" id="RHEA-COMP:10101"/>
        <dbReference type="Rhea" id="RHEA-COMP:10102"/>
        <dbReference type="ChEBI" id="CHEBI:65314"/>
        <dbReference type="ChEBI" id="CHEBI:65315"/>
        <dbReference type="EC" id="5.4.99.25"/>
    </reaction>
</comment>
<dbReference type="CDD" id="cd02573">
    <property type="entry name" value="PseudoU_synth_EcTruB"/>
    <property type="match status" value="1"/>
</dbReference>
<comment type="similarity">
    <text evidence="2 5">Belongs to the pseudouridine synthase TruB family. Type 1 subfamily.</text>
</comment>
<dbReference type="PANTHER" id="PTHR13767">
    <property type="entry name" value="TRNA-PSEUDOURIDINE SYNTHASE"/>
    <property type="match status" value="1"/>
</dbReference>
<feature type="domain" description="tRNA pseudouridine synthase II TruB subfamily 1 C-terminal" evidence="7">
    <location>
        <begin position="241"/>
        <end position="297"/>
    </location>
</feature>
<dbReference type="Proteomes" id="UP000630149">
    <property type="component" value="Unassembled WGS sequence"/>
</dbReference>
<dbReference type="InterPro" id="IPR032819">
    <property type="entry name" value="TruB_C"/>
</dbReference>
<feature type="domain" description="Pseudouridine synthase II N-terminal" evidence="6">
    <location>
        <begin position="31"/>
        <end position="179"/>
    </location>
</feature>
<comment type="caution">
    <text evidence="9">The sequence shown here is derived from an EMBL/GenBank/DDBJ whole genome shotgun (WGS) entry which is preliminary data.</text>
</comment>
<dbReference type="Pfam" id="PF16198">
    <property type="entry name" value="TruB_C_2"/>
    <property type="match status" value="1"/>
</dbReference>
<dbReference type="InterPro" id="IPR015240">
    <property type="entry name" value="tRNA_sdUridine_synth_fam1_C"/>
</dbReference>
<dbReference type="GO" id="GO:0031119">
    <property type="term" value="P:tRNA pseudouridine synthesis"/>
    <property type="evidence" value="ECO:0007669"/>
    <property type="project" value="UniProtKB-UniRule"/>
</dbReference>
<feature type="domain" description="tRNA pseudouridylate synthase B C-terminal" evidence="8">
    <location>
        <begin position="180"/>
        <end position="237"/>
    </location>
</feature>
<dbReference type="InterPro" id="IPR036974">
    <property type="entry name" value="PUA_sf"/>
</dbReference>
<comment type="function">
    <text evidence="5">Responsible for synthesis of pseudouridine from uracil-55 in the psi GC loop of transfer RNAs.</text>
</comment>
<evidence type="ECO:0000259" key="8">
    <source>
        <dbReference type="Pfam" id="PF16198"/>
    </source>
</evidence>
<reference evidence="9" key="2">
    <citation type="submission" date="2020-09" db="EMBL/GenBank/DDBJ databases">
        <authorList>
            <person name="Sun Q."/>
            <person name="Ohkuma M."/>
        </authorList>
    </citation>
    <scope>NUCLEOTIDE SEQUENCE</scope>
    <source>
        <strain evidence="9">JCM 13919</strain>
    </source>
</reference>
<dbReference type="GO" id="GO:1990481">
    <property type="term" value="P:mRNA pseudouridine synthesis"/>
    <property type="evidence" value="ECO:0007669"/>
    <property type="project" value="TreeGrafter"/>
</dbReference>
<dbReference type="SUPFAM" id="SSF55120">
    <property type="entry name" value="Pseudouridine synthase"/>
    <property type="match status" value="1"/>
</dbReference>
<dbReference type="SUPFAM" id="SSF88697">
    <property type="entry name" value="PUA domain-like"/>
    <property type="match status" value="1"/>
</dbReference>
<evidence type="ECO:0000313" key="9">
    <source>
        <dbReference type="EMBL" id="GGI84114.1"/>
    </source>
</evidence>
<dbReference type="EC" id="5.4.99.25" evidence="5"/>
<sequence length="303" mass="33751">MSRANKRAVHGILLLNKPEGCTSNYILQKVKHLYNAKKAGHTGSLDPLATGMLPICFGEAAKFSQYLLNADKEYVVVGQLGVKTSTADATGEVLAVCEQFSVTQPELLDVLLKFKGRLKQVPSMFSALKHQGVPLYRLARAGKEVERKARDITIHALNLNAFDGTLFNLTVRCSKGTYIRNLVEDIGDELGVGAHVVSLHRTYTSGFEEDKMHTLDELTQCEAEELLTYLLPIDRAVEFLPKIELTDDDVIALRQGKPIAYSQRSDAALFRLYHHELGFIGLGEFDQAQQLRAKRLISFSKLF</sequence>
<protein>
    <recommendedName>
        <fullName evidence="5">tRNA pseudouridine synthase B</fullName>
        <ecNumber evidence="5">5.4.99.25</ecNumber>
    </recommendedName>
    <alternativeName>
        <fullName evidence="5">tRNA pseudouridine(55) synthase</fullName>
        <shortName evidence="5">Psi55 synthase</shortName>
    </alternativeName>
    <alternativeName>
        <fullName evidence="5">tRNA pseudouridylate synthase</fullName>
    </alternativeName>
    <alternativeName>
        <fullName evidence="5">tRNA-uridine isomerase</fullName>
    </alternativeName>
</protein>
<dbReference type="EMBL" id="BMOB01000004">
    <property type="protein sequence ID" value="GGI84114.1"/>
    <property type="molecule type" value="Genomic_DNA"/>
</dbReference>
<dbReference type="PANTHER" id="PTHR13767:SF2">
    <property type="entry name" value="PSEUDOURIDYLATE SYNTHASE TRUB1"/>
    <property type="match status" value="1"/>
</dbReference>
<dbReference type="AlphaFoldDB" id="A0A917JSF4"/>
<accession>A0A917JSF4</accession>
<evidence type="ECO:0000256" key="4">
    <source>
        <dbReference type="ARBA" id="ARBA00023235"/>
    </source>
</evidence>
<evidence type="ECO:0000259" key="7">
    <source>
        <dbReference type="Pfam" id="PF09157"/>
    </source>
</evidence>
<dbReference type="Pfam" id="PF01509">
    <property type="entry name" value="TruB_N"/>
    <property type="match status" value="1"/>
</dbReference>
<feature type="active site" description="Nucleophile" evidence="5">
    <location>
        <position position="46"/>
    </location>
</feature>
<keyword evidence="10" id="KW-1185">Reference proteome</keyword>
<keyword evidence="3 5" id="KW-0819">tRNA processing</keyword>
<dbReference type="GO" id="GO:0160148">
    <property type="term" value="F:tRNA pseudouridine(55) synthase activity"/>
    <property type="evidence" value="ECO:0007669"/>
    <property type="project" value="UniProtKB-EC"/>
</dbReference>
<dbReference type="NCBIfam" id="TIGR00431">
    <property type="entry name" value="TruB"/>
    <property type="match status" value="1"/>
</dbReference>
<evidence type="ECO:0000256" key="3">
    <source>
        <dbReference type="ARBA" id="ARBA00022694"/>
    </source>
</evidence>
<name>A0A917JSF4_9GAMM</name>
<reference evidence="9" key="1">
    <citation type="journal article" date="2014" name="Int. J. Syst. Evol. Microbiol.">
        <title>Complete genome sequence of Corynebacterium casei LMG S-19264T (=DSM 44701T), isolated from a smear-ripened cheese.</title>
        <authorList>
            <consortium name="US DOE Joint Genome Institute (JGI-PGF)"/>
            <person name="Walter F."/>
            <person name="Albersmeier A."/>
            <person name="Kalinowski J."/>
            <person name="Ruckert C."/>
        </authorList>
    </citation>
    <scope>NUCLEOTIDE SEQUENCE</scope>
    <source>
        <strain evidence="9">JCM 13919</strain>
    </source>
</reference>
<dbReference type="Gene3D" id="2.30.130.10">
    <property type="entry name" value="PUA domain"/>
    <property type="match status" value="1"/>
</dbReference>
<evidence type="ECO:0000256" key="2">
    <source>
        <dbReference type="ARBA" id="ARBA00005642"/>
    </source>
</evidence>